<dbReference type="PROSITE" id="PS50304">
    <property type="entry name" value="TUDOR"/>
    <property type="match status" value="2"/>
</dbReference>
<feature type="region of interest" description="Disordered" evidence="13">
    <location>
        <begin position="600"/>
        <end position="720"/>
    </location>
</feature>
<evidence type="ECO:0000259" key="14">
    <source>
        <dbReference type="PROSITE" id="PS50304"/>
    </source>
</evidence>
<dbReference type="Gene3D" id="2.40.50.90">
    <property type="match status" value="3"/>
</dbReference>
<feature type="compositionally biased region" description="Basic and acidic residues" evidence="13">
    <location>
        <begin position="696"/>
        <end position="713"/>
    </location>
</feature>
<feature type="compositionally biased region" description="Polar residues" evidence="13">
    <location>
        <begin position="486"/>
        <end position="495"/>
    </location>
</feature>
<dbReference type="GO" id="GO:0030154">
    <property type="term" value="P:cell differentiation"/>
    <property type="evidence" value="ECO:0007669"/>
    <property type="project" value="UniProtKB-KW"/>
</dbReference>
<proteinExistence type="predicted"/>
<keyword evidence="18" id="KW-1185">Reference proteome</keyword>
<keyword evidence="3" id="KW-0677">Repeat</keyword>
<feature type="compositionally biased region" description="Polar residues" evidence="13">
    <location>
        <begin position="229"/>
        <end position="238"/>
    </location>
</feature>
<evidence type="ECO:0000256" key="1">
    <source>
        <dbReference type="ARBA" id="ARBA00012552"/>
    </source>
</evidence>
<dbReference type="InterPro" id="IPR035437">
    <property type="entry name" value="SNase_OB-fold_sf"/>
</dbReference>
<feature type="region of interest" description="Disordered" evidence="13">
    <location>
        <begin position="382"/>
        <end position="418"/>
    </location>
</feature>
<feature type="compositionally biased region" description="Polar residues" evidence="13">
    <location>
        <begin position="409"/>
        <end position="418"/>
    </location>
</feature>
<evidence type="ECO:0000256" key="9">
    <source>
        <dbReference type="ARBA" id="ARBA00022871"/>
    </source>
</evidence>
<dbReference type="PROSITE" id="PS51203">
    <property type="entry name" value="CS"/>
    <property type="match status" value="1"/>
</dbReference>
<gene>
    <name evidence="17" type="ORF">BaRGS_00004063</name>
</gene>
<dbReference type="SMART" id="SM00333">
    <property type="entry name" value="TUDOR"/>
    <property type="match status" value="3"/>
</dbReference>
<keyword evidence="4" id="KW-0547">Nucleotide-binding</keyword>
<feature type="domain" description="Tudor" evidence="14">
    <location>
        <begin position="1296"/>
        <end position="1362"/>
    </location>
</feature>
<evidence type="ECO:0000256" key="6">
    <source>
        <dbReference type="ARBA" id="ARBA00022801"/>
    </source>
</evidence>
<dbReference type="GO" id="GO:0003724">
    <property type="term" value="F:RNA helicase activity"/>
    <property type="evidence" value="ECO:0007669"/>
    <property type="project" value="UniProtKB-EC"/>
</dbReference>
<protein>
    <recommendedName>
        <fullName evidence="1">RNA helicase</fullName>
        <ecNumber evidence="1">3.6.4.13</ecNumber>
    </recommendedName>
</protein>
<feature type="compositionally biased region" description="Polar residues" evidence="13">
    <location>
        <begin position="460"/>
        <end position="472"/>
    </location>
</feature>
<evidence type="ECO:0000259" key="16">
    <source>
        <dbReference type="PROSITE" id="PS51203"/>
    </source>
</evidence>
<feature type="compositionally biased region" description="Low complexity" evidence="13">
    <location>
        <begin position="211"/>
        <end position="223"/>
    </location>
</feature>
<feature type="domain" description="Helicase ATP-binding" evidence="15">
    <location>
        <begin position="811"/>
        <end position="986"/>
    </location>
</feature>
<feature type="region of interest" description="Disordered" evidence="13">
    <location>
        <begin position="457"/>
        <end position="534"/>
    </location>
</feature>
<evidence type="ECO:0000313" key="18">
    <source>
        <dbReference type="Proteomes" id="UP001519460"/>
    </source>
</evidence>
<dbReference type="GO" id="GO:0031047">
    <property type="term" value="P:regulatory ncRNA-mediated gene silencing"/>
    <property type="evidence" value="ECO:0007669"/>
    <property type="project" value="UniProtKB-KW"/>
</dbReference>
<name>A0ABD0LYR0_9CAEN</name>
<dbReference type="CDD" id="cd20435">
    <property type="entry name" value="Tudor_TDRD12_rpt2"/>
    <property type="match status" value="1"/>
</dbReference>
<dbReference type="PANTHER" id="PTHR22655:SF2">
    <property type="entry name" value="ATP-DEPENDENT RNA HELICASE TDRD12-RELATED"/>
    <property type="match status" value="1"/>
</dbReference>
<dbReference type="InterPro" id="IPR008978">
    <property type="entry name" value="HSP20-like_chaperone"/>
</dbReference>
<dbReference type="InterPro" id="IPR011545">
    <property type="entry name" value="DEAD/DEAH_box_helicase_dom"/>
</dbReference>
<evidence type="ECO:0000256" key="10">
    <source>
        <dbReference type="ARBA" id="ARBA00023158"/>
    </source>
</evidence>
<evidence type="ECO:0000256" key="4">
    <source>
        <dbReference type="ARBA" id="ARBA00022741"/>
    </source>
</evidence>
<reference evidence="17 18" key="1">
    <citation type="journal article" date="2023" name="Sci. Data">
        <title>Genome assembly of the Korean intertidal mud-creeper Batillaria attramentaria.</title>
        <authorList>
            <person name="Patra A.K."/>
            <person name="Ho P.T."/>
            <person name="Jun S."/>
            <person name="Lee S.J."/>
            <person name="Kim Y."/>
            <person name="Won Y.J."/>
        </authorList>
    </citation>
    <scope>NUCLEOTIDE SEQUENCE [LARGE SCALE GENOMIC DNA]</scope>
    <source>
        <strain evidence="17">Wonlab-2016</strain>
    </source>
</reference>
<evidence type="ECO:0000256" key="7">
    <source>
        <dbReference type="ARBA" id="ARBA00022806"/>
    </source>
</evidence>
<evidence type="ECO:0000256" key="13">
    <source>
        <dbReference type="SAM" id="MobiDB-lite"/>
    </source>
</evidence>
<dbReference type="SUPFAM" id="SSF63748">
    <property type="entry name" value="Tudor/PWWP/MBT"/>
    <property type="match status" value="3"/>
</dbReference>
<dbReference type="EMBL" id="JACVVK020000014">
    <property type="protein sequence ID" value="KAK7504577.1"/>
    <property type="molecule type" value="Genomic_DNA"/>
</dbReference>
<feature type="non-terminal residue" evidence="17">
    <location>
        <position position="2224"/>
    </location>
</feature>
<dbReference type="EC" id="3.6.4.13" evidence="1"/>
<evidence type="ECO:0000256" key="11">
    <source>
        <dbReference type="ARBA" id="ARBA00023254"/>
    </source>
</evidence>
<feature type="domain" description="CS" evidence="16">
    <location>
        <begin position="2102"/>
        <end position="2188"/>
    </location>
</feature>
<dbReference type="SUPFAM" id="SSF48371">
    <property type="entry name" value="ARM repeat"/>
    <property type="match status" value="1"/>
</dbReference>
<feature type="compositionally biased region" description="Basic and acidic residues" evidence="13">
    <location>
        <begin position="602"/>
        <end position="611"/>
    </location>
</feature>
<evidence type="ECO:0000256" key="5">
    <source>
        <dbReference type="ARBA" id="ARBA00022782"/>
    </source>
</evidence>
<dbReference type="Pfam" id="PF00567">
    <property type="entry name" value="TUDOR"/>
    <property type="match status" value="2"/>
</dbReference>
<dbReference type="GO" id="GO:0005524">
    <property type="term" value="F:ATP binding"/>
    <property type="evidence" value="ECO:0007669"/>
    <property type="project" value="UniProtKB-KW"/>
</dbReference>
<dbReference type="GO" id="GO:0016787">
    <property type="term" value="F:hydrolase activity"/>
    <property type="evidence" value="ECO:0007669"/>
    <property type="project" value="UniProtKB-KW"/>
</dbReference>
<dbReference type="InterPro" id="IPR001650">
    <property type="entry name" value="Helicase_C-like"/>
</dbReference>
<dbReference type="InterPro" id="IPR016024">
    <property type="entry name" value="ARM-type_fold"/>
</dbReference>
<dbReference type="Gene3D" id="3.40.50.300">
    <property type="entry name" value="P-loop containing nucleotide triphosphate hydrolases"/>
    <property type="match status" value="2"/>
</dbReference>
<feature type="compositionally biased region" description="Basic and acidic residues" evidence="13">
    <location>
        <begin position="389"/>
        <end position="399"/>
    </location>
</feature>
<comment type="caution">
    <text evidence="17">The sequence shown here is derived from an EMBL/GenBank/DDBJ whole genome shotgun (WGS) entry which is preliminary data.</text>
</comment>
<keyword evidence="9" id="KW-0744">Spermatogenesis</keyword>
<feature type="region of interest" description="Disordered" evidence="13">
    <location>
        <begin position="210"/>
        <end position="250"/>
    </location>
</feature>
<keyword evidence="2" id="KW-0217">Developmental protein</keyword>
<dbReference type="Pfam" id="PF00270">
    <property type="entry name" value="DEAD"/>
    <property type="match status" value="1"/>
</dbReference>
<evidence type="ECO:0000256" key="3">
    <source>
        <dbReference type="ARBA" id="ARBA00022737"/>
    </source>
</evidence>
<evidence type="ECO:0000313" key="17">
    <source>
        <dbReference type="EMBL" id="KAK7504577.1"/>
    </source>
</evidence>
<dbReference type="Gene3D" id="1.25.10.10">
    <property type="entry name" value="Leucine-rich Repeat Variant"/>
    <property type="match status" value="1"/>
</dbReference>
<dbReference type="Proteomes" id="UP001519460">
    <property type="component" value="Unassembled WGS sequence"/>
</dbReference>
<evidence type="ECO:0000256" key="2">
    <source>
        <dbReference type="ARBA" id="ARBA00022473"/>
    </source>
</evidence>
<dbReference type="InterPro" id="IPR007052">
    <property type="entry name" value="CS_dom"/>
</dbReference>
<accession>A0ABD0LYR0</accession>
<feature type="domain" description="Tudor" evidence="14">
    <location>
        <begin position="1620"/>
        <end position="1678"/>
    </location>
</feature>
<evidence type="ECO:0000259" key="15">
    <source>
        <dbReference type="PROSITE" id="PS51192"/>
    </source>
</evidence>
<organism evidence="17 18">
    <name type="scientific">Batillaria attramentaria</name>
    <dbReference type="NCBI Taxonomy" id="370345"/>
    <lineage>
        <taxon>Eukaryota</taxon>
        <taxon>Metazoa</taxon>
        <taxon>Spiralia</taxon>
        <taxon>Lophotrochozoa</taxon>
        <taxon>Mollusca</taxon>
        <taxon>Gastropoda</taxon>
        <taxon>Caenogastropoda</taxon>
        <taxon>Sorbeoconcha</taxon>
        <taxon>Cerithioidea</taxon>
        <taxon>Batillariidae</taxon>
        <taxon>Batillaria</taxon>
    </lineage>
</organism>
<dbReference type="SMART" id="SM00487">
    <property type="entry name" value="DEXDc"/>
    <property type="match status" value="1"/>
</dbReference>
<sequence>MTERIDIDILEGKNPSCFTARASTKEEKRIFLNARKRWNDDLESREDSTVINYQPHVFGVYLLCLISTSSMRCALSNVETKGGAGCFFVDTGKKQHVPLYRLRQLPEEFLCVPCQVRILKLWGVRPLTRTLELTDTGFQIPQRASKKWDDSAISFFQDLVAKSHGAQADVMHKNVEGTMYVRLHLHLPDGWLCVNDKLVADQYAIQKSYPDSGTDSDSSCSSSQHIVEPTSTRTSLKQRLSPGSDPAPSSEIILQNKDDLHKCFEASFDDPMMANTETLSEAELNHVLTKINRISSYPRGYQSDTGAKKVAGEKFLGVKSNLAQQSGRGRVVGSLSSGGDPHRLMLYRDIANFKTGQAASGSDASSLEAAAVASGQGNLLQAKVSVPKSRGDDVADPKSARLNQHKPKNSSQPASLTEVSVPALEPLRGMPALEPLSRNAASGPLSPMPELEQFSDAETCETSSVTNPSHSPGSAGKKASPLTHVSDVSSPSGITQPVVPRTGGSASPLSHASGVSSLGVARDSPVMPKGRGRGLRPLLSSEILSVQHPPAAVSPVTGIGRPGGSSVICEAEPVVNHEKLSPSGGTSTCTMVSVHQSSAKNLENKPFDARPKFTGARQPSVTVGDKTSSSDLAPGSVTLSVKSETPDQDVSSLKEERGPRNKDTPRVLLSGNERPGQGRGKTLDDIGIGSQKPLGRRRDVNGFRSQDSHHSSSEEDESFLVTKSQLIGKQEGRKLLDSMGGGKNDADCQLQLPQVCRGDRTMPTPFLGTRVWGTLLPDPAYTLRDVAFVDFIKESMKQEIKTPYAIQAHSWPSILRGRHVVGIAPPRGGKTLAYLPALLTQLTECNYLSLPKGSGPKALILIPSWRKAHEIGEYVNGIMRRHTTLRTILPLLEGCDLLIATPHCLLRMIDKGYTNLKRLCHLILDDAEVLVEEFTPQIRQIMSEYASCLEQSRQLPVPRQILLFSTAWTPGVASFQSQYQLDPVLVFASRLEASVFGKVQQVVHLCMMPTPAQQLVELLNGLTTGPDHRRIIITTETDERARDIEQLLETQSIYCVVVDSTMGTFGDDVEEQVNRWRTQVTSAVLVVTDAMIYELRLTCAQVVIHYDLPKSKTTFGNRLACMLDYFHDQINGSSSEKPAVQPVSHIMISYLSLDRERLEHIRSLRDFLARSDATIPAGLTALLAGMYEGLNKDDTKSLCKYIKAFGRCIKEFKCPDRHLVLSVDSVKEDGEESWPPGTGEVKIRVCKIISANHFFVRLLEHRVVGQPKRDLRSMYTTLIMEMSQYLSKPANQAPYALEQGSRFLAAVGDKDGVYKRARVITALSTKLQSGSRKVKVQYVDEGPEDTVEMEQLLKLPPHLQEVPPQAVEVYVCRIKPLDGDSDWTLRSNDFVKEQLLGKELMGTVVLRMKGTLWLDPLSEQTMLPTLKMKTVTMIARNELMKRGMASDNPDHIKNLYKLCEGKISIPQNLIQRYLSLPPTQHIDTELLAADEEFHEVCVSFISSPHHFYVQKPSKEAELVAMVEELNQHMNKVVKPKSEGTEEAGSPVLAGKTIPQKTGDGSPKASGTTVSLPAGDVTAHKSAPGGAIPTQTVNGPSPHAVNGAASPSRSGPQQKPEEKMALEAGSVCVAKFLEDDRWYRGRLVEMVECGWKVFFIDYGECEVVAEDNIHRLPDKFCALPAQAIECSLASVRPAGDEWSADSREALLDMTCDIAGEKKIMVAKVQECGEAEYAGWQNYVVDLYDTTLPSRDLYVNQELVWLGLACPEDERLTDLFPETTFSARKLYPSLGEKICAICAAVYWTQNDERSKSLATLAVDSLMAELKIGNGTLFESGALQAVVSLIGYVKSCDTQAILLDAMVQCVKTKPRLCVAAAGEELMLRLVYCIEQARSSSVQIQAAKAAAEMARVDGFREILDREQILNLFCLVLEADPLPEILHPSCSFLTTMLRRGQVCPRALKGTTVCKNALQLLSNTHDVKSQELLLGLLSAAAMHESLQAPLLREAPLAQILEVLQNAASQQCVFHCASICQSMCQASRRNKRLLLEGGLVLILRDLLADGVQSPAKEVCEELNTSLAITAPRQEVLAGAHFTRQHTAKTSQSLIYPLVKWGQNTFRVLLTVQLRGAKETDFTISQNEVHCRCEVDGQMYGFDYTLFGDLERERCRVKAGPSVVRLSLAKQQKGKWSRLLKEKQKLPSLMADYDNLVDSGSDSEIDDDENMTALAR</sequence>
<dbReference type="Gene3D" id="2.30.30.140">
    <property type="match status" value="1"/>
</dbReference>
<keyword evidence="8" id="KW-0067">ATP-binding</keyword>
<feature type="region of interest" description="Disordered" evidence="13">
    <location>
        <begin position="1531"/>
        <end position="1618"/>
    </location>
</feature>
<dbReference type="InterPro" id="IPR027417">
    <property type="entry name" value="P-loop_NTPase"/>
</dbReference>
<dbReference type="SUPFAM" id="SSF49764">
    <property type="entry name" value="HSP20-like chaperones"/>
    <property type="match status" value="1"/>
</dbReference>
<keyword evidence="6" id="KW-0378">Hydrolase</keyword>
<feature type="compositionally biased region" description="Polar residues" evidence="13">
    <location>
        <begin position="617"/>
        <end position="651"/>
    </location>
</feature>
<dbReference type="InterPro" id="IPR011989">
    <property type="entry name" value="ARM-like"/>
</dbReference>
<keyword evidence="10" id="KW-0943">RNA-mediated gene silencing</keyword>
<dbReference type="PROSITE" id="PS51192">
    <property type="entry name" value="HELICASE_ATP_BIND_1"/>
    <property type="match status" value="1"/>
</dbReference>
<evidence type="ECO:0000256" key="12">
    <source>
        <dbReference type="ARBA" id="ARBA00047984"/>
    </source>
</evidence>
<dbReference type="Gene3D" id="2.60.40.790">
    <property type="match status" value="1"/>
</dbReference>
<keyword evidence="5" id="KW-0221">Differentiation</keyword>
<dbReference type="InterPro" id="IPR002999">
    <property type="entry name" value="Tudor"/>
</dbReference>
<feature type="compositionally biased region" description="Basic and acidic residues" evidence="13">
    <location>
        <begin position="652"/>
        <end position="665"/>
    </location>
</feature>
<keyword evidence="7" id="KW-0347">Helicase</keyword>
<comment type="catalytic activity">
    <reaction evidence="12">
        <text>ATP + H2O = ADP + phosphate + H(+)</text>
        <dbReference type="Rhea" id="RHEA:13065"/>
        <dbReference type="ChEBI" id="CHEBI:15377"/>
        <dbReference type="ChEBI" id="CHEBI:15378"/>
        <dbReference type="ChEBI" id="CHEBI:30616"/>
        <dbReference type="ChEBI" id="CHEBI:43474"/>
        <dbReference type="ChEBI" id="CHEBI:456216"/>
        <dbReference type="EC" id="3.6.4.13"/>
    </reaction>
</comment>
<dbReference type="PANTHER" id="PTHR22655">
    <property type="entry name" value="ATP-DEPENDENT RNA HELICASE TDRD12-RELATED"/>
    <property type="match status" value="1"/>
</dbReference>
<dbReference type="SUPFAM" id="SSF52540">
    <property type="entry name" value="P-loop containing nucleoside triphosphate hydrolases"/>
    <property type="match status" value="2"/>
</dbReference>
<evidence type="ECO:0000256" key="8">
    <source>
        <dbReference type="ARBA" id="ARBA00022840"/>
    </source>
</evidence>
<dbReference type="GO" id="GO:0051321">
    <property type="term" value="P:meiotic cell cycle"/>
    <property type="evidence" value="ECO:0007669"/>
    <property type="project" value="UniProtKB-KW"/>
</dbReference>
<dbReference type="InterPro" id="IPR014001">
    <property type="entry name" value="Helicase_ATP-bd"/>
</dbReference>
<keyword evidence="11" id="KW-0469">Meiosis</keyword>
<dbReference type="GO" id="GO:0007283">
    <property type="term" value="P:spermatogenesis"/>
    <property type="evidence" value="ECO:0007669"/>
    <property type="project" value="UniProtKB-KW"/>
</dbReference>
<dbReference type="Pfam" id="PF00271">
    <property type="entry name" value="Helicase_C"/>
    <property type="match status" value="1"/>
</dbReference>
<feature type="compositionally biased region" description="Polar residues" evidence="13">
    <location>
        <begin position="504"/>
        <end position="516"/>
    </location>
</feature>